<feature type="region of interest" description="Disordered" evidence="2">
    <location>
        <begin position="1"/>
        <end position="42"/>
    </location>
</feature>
<feature type="non-terminal residue" evidence="4">
    <location>
        <position position="1"/>
    </location>
</feature>
<dbReference type="InterPro" id="IPR000198">
    <property type="entry name" value="RhoGAP_dom"/>
</dbReference>
<dbReference type="GO" id="GO:0005096">
    <property type="term" value="F:GTPase activator activity"/>
    <property type="evidence" value="ECO:0007669"/>
    <property type="project" value="UniProtKB-KW"/>
</dbReference>
<dbReference type="PROSITE" id="PS50238">
    <property type="entry name" value="RHOGAP"/>
    <property type="match status" value="1"/>
</dbReference>
<dbReference type="SUPFAM" id="SSF48350">
    <property type="entry name" value="GTPase activation domain, GAP"/>
    <property type="match status" value="1"/>
</dbReference>
<proteinExistence type="predicted"/>
<dbReference type="Pfam" id="PF00620">
    <property type="entry name" value="RhoGAP"/>
    <property type="match status" value="1"/>
</dbReference>
<comment type="caution">
    <text evidence="4">The sequence shown here is derived from an EMBL/GenBank/DDBJ whole genome shotgun (WGS) entry which is preliminary data.</text>
</comment>
<dbReference type="SMART" id="SM00324">
    <property type="entry name" value="RhoGAP"/>
    <property type="match status" value="1"/>
</dbReference>
<evidence type="ECO:0000313" key="5">
    <source>
        <dbReference type="Proteomes" id="UP000239156"/>
    </source>
</evidence>
<feature type="compositionally biased region" description="Low complexity" evidence="2">
    <location>
        <begin position="449"/>
        <end position="464"/>
    </location>
</feature>
<feature type="region of interest" description="Disordered" evidence="2">
    <location>
        <begin position="59"/>
        <end position="115"/>
    </location>
</feature>
<feature type="compositionally biased region" description="Polar residues" evidence="2">
    <location>
        <begin position="569"/>
        <end position="586"/>
    </location>
</feature>
<evidence type="ECO:0000259" key="3">
    <source>
        <dbReference type="PROSITE" id="PS50238"/>
    </source>
</evidence>
<feature type="region of interest" description="Disordered" evidence="2">
    <location>
        <begin position="565"/>
        <end position="586"/>
    </location>
</feature>
<dbReference type="AlphaFoldDB" id="A0A2S4UPJ3"/>
<dbReference type="PANTHER" id="PTHR15228">
    <property type="entry name" value="SPERMATHECAL PHYSIOLOGY VARIANT"/>
    <property type="match status" value="1"/>
</dbReference>
<keyword evidence="5" id="KW-1185">Reference proteome</keyword>
<dbReference type="Gene3D" id="1.10.555.10">
    <property type="entry name" value="Rho GTPase activation protein"/>
    <property type="match status" value="1"/>
</dbReference>
<dbReference type="InterPro" id="IPR051025">
    <property type="entry name" value="RhoGAP"/>
</dbReference>
<dbReference type="GO" id="GO:0005938">
    <property type="term" value="C:cell cortex"/>
    <property type="evidence" value="ECO:0007669"/>
    <property type="project" value="TreeGrafter"/>
</dbReference>
<dbReference type="GO" id="GO:0007165">
    <property type="term" value="P:signal transduction"/>
    <property type="evidence" value="ECO:0007669"/>
    <property type="project" value="InterPro"/>
</dbReference>
<feature type="domain" description="Rho-GAP" evidence="3">
    <location>
        <begin position="210"/>
        <end position="447"/>
    </location>
</feature>
<evidence type="ECO:0000313" key="4">
    <source>
        <dbReference type="EMBL" id="POV99242.1"/>
    </source>
</evidence>
<feature type="compositionally biased region" description="Low complexity" evidence="2">
    <location>
        <begin position="534"/>
        <end position="543"/>
    </location>
</feature>
<feature type="region of interest" description="Disordered" evidence="2">
    <location>
        <begin position="498"/>
        <end position="543"/>
    </location>
</feature>
<evidence type="ECO:0000256" key="1">
    <source>
        <dbReference type="ARBA" id="ARBA00022468"/>
    </source>
</evidence>
<evidence type="ECO:0000256" key="2">
    <source>
        <dbReference type="SAM" id="MobiDB-lite"/>
    </source>
</evidence>
<dbReference type="VEuPathDB" id="FungiDB:PSHT_12768"/>
<dbReference type="InterPro" id="IPR008936">
    <property type="entry name" value="Rho_GTPase_activation_prot"/>
</dbReference>
<gene>
    <name evidence="4" type="ORF">PSTT_13913</name>
</gene>
<name>A0A2S4UPJ3_9BASI</name>
<accession>A0A2S4UPJ3</accession>
<dbReference type="VEuPathDB" id="FungiDB:PSTT_13913"/>
<protein>
    <recommendedName>
        <fullName evidence="3">Rho-GAP domain-containing protein</fullName>
    </recommendedName>
</protein>
<dbReference type="EMBL" id="PKSL01000205">
    <property type="protein sequence ID" value="POV99242.1"/>
    <property type="molecule type" value="Genomic_DNA"/>
</dbReference>
<dbReference type="PANTHER" id="PTHR15228:SF25">
    <property type="entry name" value="F-BAR DOMAIN-CONTAINING PROTEIN"/>
    <property type="match status" value="1"/>
</dbReference>
<dbReference type="GO" id="GO:0060237">
    <property type="term" value="P:regulation of fungal-type cell wall organization"/>
    <property type="evidence" value="ECO:0007669"/>
    <property type="project" value="TreeGrafter"/>
</dbReference>
<keyword evidence="1" id="KW-0343">GTPase activation</keyword>
<dbReference type="Proteomes" id="UP000239156">
    <property type="component" value="Unassembled WGS sequence"/>
</dbReference>
<organism evidence="4 5">
    <name type="scientific">Puccinia striiformis</name>
    <dbReference type="NCBI Taxonomy" id="27350"/>
    <lineage>
        <taxon>Eukaryota</taxon>
        <taxon>Fungi</taxon>
        <taxon>Dikarya</taxon>
        <taxon>Basidiomycota</taxon>
        <taxon>Pucciniomycotina</taxon>
        <taxon>Pucciniomycetes</taxon>
        <taxon>Pucciniales</taxon>
        <taxon>Pucciniaceae</taxon>
        <taxon>Puccinia</taxon>
    </lineage>
</organism>
<sequence length="586" mass="65810">PARMALTKQYIGSEQPNMNHPLHDSQEEQQEQEQEQTVISSSKPATLKQIIKRNFNKLINKKTKTTKPEPETHTSSFLPLYLPESSPYSNYHNHSRSQPELLQQHPRHSSCTTSTSAEFSWRNHHHPHDPSSTSSSSPSSLHSNWFGRLTASRPSQLILGSSSDLCPVTILLTRLIPENLHSLESRIDSQILDLLMMVSIPFGISIKESLALSSHPYRSLISGHTSLLPTIVFKCGQRLKCTEGMSSRGIFRINGNVKRMRELQNIFMDPCTSYGKDFNIQATKSQLFGLPQPPSSSDNDNNLPYFSLHDVAGVLRRYLWALPEPLVPHQATLEMIKIWRRYLIETNNKGVEVTRNMEHQMIIEFELVLKTLINQESLDLIHYLFELLGLFSLNSTDNLMNSKNLSIVFQPGIMHLSSTTTSDNRMGGDRLRNSYNSRIISYPSRFLKTPPLSSSSPPTTTTSSNNQIGLHEYLGQIDEVQEVLRMLIDRFAILTSSSSSSSSVYPTLPIHSSSLPPPTLNDEHQRTSPPAFRHSSSSCSSSPHPNSNLLINYLNHHLPISKPIRNPFPASNPSIIPNSTLVDDGG</sequence>
<feature type="compositionally biased region" description="Polar residues" evidence="2">
    <location>
        <begin position="86"/>
        <end position="101"/>
    </location>
</feature>
<reference evidence="4" key="1">
    <citation type="submission" date="2017-12" db="EMBL/GenBank/DDBJ databases">
        <title>Gene loss provides genomic basis for host adaptation in cereal stripe rust fungi.</title>
        <authorList>
            <person name="Xia C."/>
        </authorList>
    </citation>
    <scope>NUCLEOTIDE SEQUENCE [LARGE SCALE GENOMIC DNA]</scope>
    <source>
        <strain evidence="4">93-210</strain>
    </source>
</reference>
<feature type="region of interest" description="Disordered" evidence="2">
    <location>
        <begin position="446"/>
        <end position="466"/>
    </location>
</feature>